<sequence>MTAALMMAAGTAHAEPAQSCHLTKAGVLPLELDGYQLLVKAIVNGKDGYFRIGTSSNATILSSQAMERLMEGTKLMVEAPKHGSIEVRKIHLDSLELGSWRGRDVEMLAGPIGDVVQTRGDVIGVLGMNILGQYDMEFDLAHSLLTLYQPEGCEKAELAYWSDTYSLAAMDDDPAPRARIRLPVTVNGQMVHAELSTSFPISFLDKGLAQNLGSPIQSVPDSDSRNELTALDSISVGDETVKHAKIRIADLFQSGEAYVGSRLKTSYNDGTRLFLGVDFLKAHRVYVAFSQRKIYFTYQGGPLFQLKSGEPGQTRRATQG</sequence>
<accession>A0A560HWE0</accession>
<protein>
    <recommendedName>
        <fullName evidence="3">Aspartyl protease</fullName>
    </recommendedName>
</protein>
<dbReference type="EMBL" id="VITT01000022">
    <property type="protein sequence ID" value="TWB50948.1"/>
    <property type="molecule type" value="Genomic_DNA"/>
</dbReference>
<comment type="caution">
    <text evidence="1">The sequence shown here is derived from an EMBL/GenBank/DDBJ whole genome shotgun (WGS) entry which is preliminary data.</text>
</comment>
<evidence type="ECO:0000313" key="1">
    <source>
        <dbReference type="EMBL" id="TWB50948.1"/>
    </source>
</evidence>
<dbReference type="AlphaFoldDB" id="A0A560HWE0"/>
<evidence type="ECO:0000313" key="2">
    <source>
        <dbReference type="Proteomes" id="UP000318050"/>
    </source>
</evidence>
<dbReference type="Gene3D" id="2.40.70.10">
    <property type="entry name" value="Acid Proteases"/>
    <property type="match status" value="2"/>
</dbReference>
<name>A0A560HWE0_9PROT</name>
<dbReference type="Proteomes" id="UP000318050">
    <property type="component" value="Unassembled WGS sequence"/>
</dbReference>
<proteinExistence type="predicted"/>
<organism evidence="1 2">
    <name type="scientific">Nitrospirillum amazonense</name>
    <dbReference type="NCBI Taxonomy" id="28077"/>
    <lineage>
        <taxon>Bacteria</taxon>
        <taxon>Pseudomonadati</taxon>
        <taxon>Pseudomonadota</taxon>
        <taxon>Alphaproteobacteria</taxon>
        <taxon>Rhodospirillales</taxon>
        <taxon>Azospirillaceae</taxon>
        <taxon>Nitrospirillum</taxon>
    </lineage>
</organism>
<evidence type="ECO:0008006" key="3">
    <source>
        <dbReference type="Google" id="ProtNLM"/>
    </source>
</evidence>
<dbReference type="OrthoDB" id="7281214at2"/>
<reference evidence="1 2" key="1">
    <citation type="submission" date="2019-06" db="EMBL/GenBank/DDBJ databases">
        <title>Genomic Encyclopedia of Type Strains, Phase IV (KMG-V): Genome sequencing to study the core and pangenomes of soil and plant-associated prokaryotes.</title>
        <authorList>
            <person name="Whitman W."/>
        </authorList>
    </citation>
    <scope>NUCLEOTIDE SEQUENCE [LARGE SCALE GENOMIC DNA]</scope>
    <source>
        <strain evidence="1 2">BR 11140</strain>
    </source>
</reference>
<dbReference type="InterPro" id="IPR021109">
    <property type="entry name" value="Peptidase_aspartic_dom_sf"/>
</dbReference>
<gene>
    <name evidence="1" type="ORF">FBZ92_12240</name>
</gene>